<gene>
    <name evidence="1" type="ORF">ACFPQB_03260</name>
</gene>
<comment type="caution">
    <text evidence="1">The sequence shown here is derived from an EMBL/GenBank/DDBJ whole genome shotgun (WGS) entry which is preliminary data.</text>
</comment>
<sequence>MRLGDLRAKVSRGAELTEISRVRRQRSWIDQLETAVRENALLARDLEAVIDDMEQAIVPLLERSRRDSDTGKG</sequence>
<dbReference type="EMBL" id="JBHSNS010000001">
    <property type="protein sequence ID" value="MFC5727920.1"/>
    <property type="molecule type" value="Genomic_DNA"/>
</dbReference>
<evidence type="ECO:0000313" key="1">
    <source>
        <dbReference type="EMBL" id="MFC5727920.1"/>
    </source>
</evidence>
<proteinExistence type="predicted"/>
<protein>
    <submittedName>
        <fullName evidence="1">Uncharacterized protein</fullName>
    </submittedName>
</protein>
<organism evidence="1 2">
    <name type="scientific">Nocardioides vastitatis</name>
    <dbReference type="NCBI Taxonomy" id="2568655"/>
    <lineage>
        <taxon>Bacteria</taxon>
        <taxon>Bacillati</taxon>
        <taxon>Actinomycetota</taxon>
        <taxon>Actinomycetes</taxon>
        <taxon>Propionibacteriales</taxon>
        <taxon>Nocardioidaceae</taxon>
        <taxon>Nocardioides</taxon>
    </lineage>
</organism>
<reference evidence="2" key="1">
    <citation type="journal article" date="2019" name="Int. J. Syst. Evol. Microbiol.">
        <title>The Global Catalogue of Microorganisms (GCM) 10K type strain sequencing project: providing services to taxonomists for standard genome sequencing and annotation.</title>
        <authorList>
            <consortium name="The Broad Institute Genomics Platform"/>
            <consortium name="The Broad Institute Genome Sequencing Center for Infectious Disease"/>
            <person name="Wu L."/>
            <person name="Ma J."/>
        </authorList>
    </citation>
    <scope>NUCLEOTIDE SEQUENCE [LARGE SCALE GENOMIC DNA]</scope>
    <source>
        <strain evidence="2">YIM 94188</strain>
    </source>
</reference>
<dbReference type="Proteomes" id="UP001596072">
    <property type="component" value="Unassembled WGS sequence"/>
</dbReference>
<name>A0ABW0ZHB9_9ACTN</name>
<keyword evidence="2" id="KW-1185">Reference proteome</keyword>
<accession>A0ABW0ZHB9</accession>
<evidence type="ECO:0000313" key="2">
    <source>
        <dbReference type="Proteomes" id="UP001596072"/>
    </source>
</evidence>
<dbReference type="RefSeq" id="WP_136436655.1">
    <property type="nucleotide sequence ID" value="NZ_JBHSNS010000001.1"/>
</dbReference>